<dbReference type="InterPro" id="IPR000873">
    <property type="entry name" value="AMP-dep_synth/lig_dom"/>
</dbReference>
<reference evidence="4 5" key="1">
    <citation type="submission" date="2018-01" db="EMBL/GenBank/DDBJ databases">
        <title>The draft genome of an aniline degradation strain ANB-1.</title>
        <authorList>
            <person name="Zhang L."/>
            <person name="Jiang J."/>
        </authorList>
    </citation>
    <scope>NUCLEOTIDE SEQUENCE [LARGE SCALE GENOMIC DNA]</scope>
    <source>
        <strain evidence="4 5">ANB-1</strain>
    </source>
</reference>
<keyword evidence="2" id="KW-0597">Phosphoprotein</keyword>
<dbReference type="InterPro" id="IPR042099">
    <property type="entry name" value="ANL_N_sf"/>
</dbReference>
<dbReference type="Gene3D" id="3.40.50.12780">
    <property type="entry name" value="N-terminal domain of ligase-like"/>
    <property type="match status" value="1"/>
</dbReference>
<dbReference type="EMBL" id="POQS01000003">
    <property type="protein sequence ID" value="PND33704.1"/>
    <property type="molecule type" value="Genomic_DNA"/>
</dbReference>
<dbReference type="SMART" id="SM00823">
    <property type="entry name" value="PKS_PP"/>
    <property type="match status" value="1"/>
</dbReference>
<protein>
    <submittedName>
        <fullName evidence="4">Peptide synthase</fullName>
    </submittedName>
</protein>
<organism evidence="4 5">
    <name type="scientific">Achromobacter pulmonis</name>
    <dbReference type="NCBI Taxonomy" id="1389932"/>
    <lineage>
        <taxon>Bacteria</taxon>
        <taxon>Pseudomonadati</taxon>
        <taxon>Pseudomonadota</taxon>
        <taxon>Betaproteobacteria</taxon>
        <taxon>Burkholderiales</taxon>
        <taxon>Alcaligenaceae</taxon>
        <taxon>Achromobacter</taxon>
    </lineage>
</organism>
<dbReference type="GO" id="GO:0044550">
    <property type="term" value="P:secondary metabolite biosynthetic process"/>
    <property type="evidence" value="ECO:0007669"/>
    <property type="project" value="TreeGrafter"/>
</dbReference>
<dbReference type="FunFam" id="3.30.300.30:FF:000010">
    <property type="entry name" value="Enterobactin synthetase component F"/>
    <property type="match status" value="1"/>
</dbReference>
<dbReference type="InterPro" id="IPR020806">
    <property type="entry name" value="PKS_PP-bd"/>
</dbReference>
<dbReference type="Proteomes" id="UP000235994">
    <property type="component" value="Unassembled WGS sequence"/>
</dbReference>
<sequence>MHAASRRIGVPLPDLHAHVLDANLEPVPPGFEGELYVAGPGLARGYLGRPGLSAERFVPDPQGAQGARLYRTGDLVRQVSGGGLEYLGRIDTQVKLRGFRIEIGEVEAALKQLDGVADAVAVVQGEDEAQRLVAYVVAVRQGAALQAGLFDATALDHLRQALRQVVPGYMVPAQLVPLARLPLTENGKLDRRALPAVDLVSLDDTDEVGPADEIERKLAAIWCSVLEVERVGVTRNFLDAGGHSLSAVKVAAQIRQKLDVEVPLTIVFDQPTIRLLADWIRQARAADPVDARMDDMLALLEEVKPLG</sequence>
<dbReference type="PANTHER" id="PTHR45527:SF1">
    <property type="entry name" value="FATTY ACID SYNTHASE"/>
    <property type="match status" value="1"/>
</dbReference>
<dbReference type="Gene3D" id="1.10.1200.10">
    <property type="entry name" value="ACP-like"/>
    <property type="match status" value="1"/>
</dbReference>
<dbReference type="GO" id="GO:0072330">
    <property type="term" value="P:monocarboxylic acid biosynthetic process"/>
    <property type="evidence" value="ECO:0007669"/>
    <property type="project" value="UniProtKB-ARBA"/>
</dbReference>
<dbReference type="GO" id="GO:0031177">
    <property type="term" value="F:phosphopantetheine binding"/>
    <property type="evidence" value="ECO:0007669"/>
    <property type="project" value="InterPro"/>
</dbReference>
<evidence type="ECO:0000259" key="3">
    <source>
        <dbReference type="PROSITE" id="PS50075"/>
    </source>
</evidence>
<dbReference type="PROSITE" id="PS00012">
    <property type="entry name" value="PHOSPHOPANTETHEINE"/>
    <property type="match status" value="1"/>
</dbReference>
<proteinExistence type="predicted"/>
<evidence type="ECO:0000313" key="5">
    <source>
        <dbReference type="Proteomes" id="UP000235994"/>
    </source>
</evidence>
<dbReference type="Pfam" id="PF00550">
    <property type="entry name" value="PP-binding"/>
    <property type="match status" value="1"/>
</dbReference>
<dbReference type="FunFam" id="1.10.1200.10:FF:000016">
    <property type="entry name" value="Non-ribosomal peptide synthase"/>
    <property type="match status" value="1"/>
</dbReference>
<keyword evidence="1" id="KW-0596">Phosphopantetheine</keyword>
<evidence type="ECO:0000256" key="2">
    <source>
        <dbReference type="ARBA" id="ARBA00022553"/>
    </source>
</evidence>
<dbReference type="Pfam" id="PF00501">
    <property type="entry name" value="AMP-binding"/>
    <property type="match status" value="1"/>
</dbReference>
<dbReference type="PROSITE" id="PS50075">
    <property type="entry name" value="CARRIER"/>
    <property type="match status" value="1"/>
</dbReference>
<dbReference type="AlphaFoldDB" id="A0A2N8KJS6"/>
<dbReference type="Gene3D" id="3.30.300.30">
    <property type="match status" value="1"/>
</dbReference>
<dbReference type="SUPFAM" id="SSF47336">
    <property type="entry name" value="ACP-like"/>
    <property type="match status" value="1"/>
</dbReference>
<dbReference type="Pfam" id="PF13193">
    <property type="entry name" value="AMP-binding_C"/>
    <property type="match status" value="1"/>
</dbReference>
<dbReference type="SUPFAM" id="SSF56801">
    <property type="entry name" value="Acetyl-CoA synthetase-like"/>
    <property type="match status" value="1"/>
</dbReference>
<keyword evidence="5" id="KW-1185">Reference proteome</keyword>
<dbReference type="InterPro" id="IPR006162">
    <property type="entry name" value="Ppantetheine_attach_site"/>
</dbReference>
<name>A0A2N8KJS6_9BURK</name>
<evidence type="ECO:0000313" key="4">
    <source>
        <dbReference type="EMBL" id="PND33704.1"/>
    </source>
</evidence>
<accession>A0A2N8KJS6</accession>
<dbReference type="GO" id="GO:0043041">
    <property type="term" value="P:amino acid activation for nonribosomal peptide biosynthetic process"/>
    <property type="evidence" value="ECO:0007669"/>
    <property type="project" value="TreeGrafter"/>
</dbReference>
<dbReference type="InterPro" id="IPR009081">
    <property type="entry name" value="PP-bd_ACP"/>
</dbReference>
<feature type="domain" description="Carrier" evidence="3">
    <location>
        <begin position="209"/>
        <end position="284"/>
    </location>
</feature>
<gene>
    <name evidence="4" type="ORF">C1I89_14740</name>
</gene>
<dbReference type="InterPro" id="IPR036736">
    <property type="entry name" value="ACP-like_sf"/>
</dbReference>
<evidence type="ECO:0000256" key="1">
    <source>
        <dbReference type="ARBA" id="ARBA00022450"/>
    </source>
</evidence>
<dbReference type="InterPro" id="IPR025110">
    <property type="entry name" value="AMP-bd_C"/>
</dbReference>
<dbReference type="PANTHER" id="PTHR45527">
    <property type="entry name" value="NONRIBOSOMAL PEPTIDE SYNTHETASE"/>
    <property type="match status" value="1"/>
</dbReference>
<dbReference type="InterPro" id="IPR045851">
    <property type="entry name" value="AMP-bd_C_sf"/>
</dbReference>
<dbReference type="GO" id="GO:0005737">
    <property type="term" value="C:cytoplasm"/>
    <property type="evidence" value="ECO:0007669"/>
    <property type="project" value="TreeGrafter"/>
</dbReference>
<comment type="caution">
    <text evidence="4">The sequence shown here is derived from an EMBL/GenBank/DDBJ whole genome shotgun (WGS) entry which is preliminary data.</text>
</comment>